<keyword evidence="2" id="KW-1185">Reference proteome</keyword>
<name>W6JVL9_9MICO</name>
<evidence type="ECO:0000313" key="1">
    <source>
        <dbReference type="EMBL" id="CCH72625.1"/>
    </source>
</evidence>
<proteinExistence type="predicted"/>
<accession>W6JVL9</accession>
<gene>
    <name evidence="1" type="ORF">BN11_1830003</name>
</gene>
<protein>
    <submittedName>
        <fullName evidence="1">Uncharacterized protein</fullName>
    </submittedName>
</protein>
<dbReference type="EMBL" id="CAJA01000094">
    <property type="protein sequence ID" value="CCH72625.1"/>
    <property type="molecule type" value="Genomic_DNA"/>
</dbReference>
<comment type="caution">
    <text evidence="1">The sequence shown here is derived from an EMBL/GenBank/DDBJ whole genome shotgun (WGS) entry which is preliminary data.</text>
</comment>
<organism evidence="1 2">
    <name type="scientific">Nostocoides australiense Ben110</name>
    <dbReference type="NCBI Taxonomy" id="1193182"/>
    <lineage>
        <taxon>Bacteria</taxon>
        <taxon>Bacillati</taxon>
        <taxon>Actinomycetota</taxon>
        <taxon>Actinomycetes</taxon>
        <taxon>Micrococcales</taxon>
        <taxon>Intrasporangiaceae</taxon>
        <taxon>Nostocoides</taxon>
    </lineage>
</organism>
<dbReference type="Proteomes" id="UP000035763">
    <property type="component" value="Unassembled WGS sequence"/>
</dbReference>
<dbReference type="AlphaFoldDB" id="W6JVL9"/>
<sequence>MDRPIDRDYARMLTELRTVRQDWHTELPQPKKRSIVYRLTHRAH</sequence>
<dbReference type="RefSeq" id="WP_268807107.1">
    <property type="nucleotide sequence ID" value="NZ_HG764815.1"/>
</dbReference>
<reference evidence="1 2" key="1">
    <citation type="journal article" date="2013" name="ISME J.">
        <title>A metabolic model for members of the genus Tetrasphaera involved in enhanced biological phosphorus removal.</title>
        <authorList>
            <person name="Kristiansen R."/>
            <person name="Nguyen H.T.T."/>
            <person name="Saunders A.M."/>
            <person name="Nielsen J.L."/>
            <person name="Wimmer R."/>
            <person name="Le V.Q."/>
            <person name="McIlroy S.J."/>
            <person name="Petrovski S."/>
            <person name="Seviour R.J."/>
            <person name="Calteau A."/>
            <person name="Nielsen K.L."/>
            <person name="Nielsen P.H."/>
        </authorList>
    </citation>
    <scope>NUCLEOTIDE SEQUENCE [LARGE SCALE GENOMIC DNA]</scope>
    <source>
        <strain evidence="1 2">Ben110</strain>
    </source>
</reference>
<evidence type="ECO:0000313" key="2">
    <source>
        <dbReference type="Proteomes" id="UP000035763"/>
    </source>
</evidence>